<dbReference type="Proteomes" id="UP000279859">
    <property type="component" value="Unassembled WGS sequence"/>
</dbReference>
<name>A0A3M8LPP0_9MICO</name>
<gene>
    <name evidence="1" type="ORF">EEJ31_03150</name>
</gene>
<dbReference type="AlphaFoldDB" id="A0A3M8LPP0"/>
<sequence length="179" mass="18743">MFEPMRIVLRLASAIVFVGAIGGSLTGCTAHDVPLPLSPTSTATSPTADAIQDETAASSEFEQQLPLSGEFVSQWAQTAGSVVIARRDDGTVWVALSNFRTGPSPDLRIYLNEGALVKDADGVWSSDAGMAYEIGAVSDSDSTQEFQVPGSRLMSGIHSVTVMENAGPDYRNFGSAALG</sequence>
<evidence type="ECO:0000313" key="1">
    <source>
        <dbReference type="EMBL" id="RNE66789.1"/>
    </source>
</evidence>
<evidence type="ECO:0000313" key="2">
    <source>
        <dbReference type="Proteomes" id="UP000279859"/>
    </source>
</evidence>
<accession>A0A3M8LPP0</accession>
<dbReference type="PROSITE" id="PS51257">
    <property type="entry name" value="PROKAR_LIPOPROTEIN"/>
    <property type="match status" value="1"/>
</dbReference>
<dbReference type="OrthoDB" id="5124743at2"/>
<protein>
    <submittedName>
        <fullName evidence="1">Uncharacterized protein</fullName>
    </submittedName>
</protein>
<dbReference type="RefSeq" id="WP_123044829.1">
    <property type="nucleotide sequence ID" value="NZ_RDSR01000003.1"/>
</dbReference>
<keyword evidence="2" id="KW-1185">Reference proteome</keyword>
<proteinExistence type="predicted"/>
<comment type="caution">
    <text evidence="1">The sequence shown here is derived from an EMBL/GenBank/DDBJ whole genome shotgun (WGS) entry which is preliminary data.</text>
</comment>
<organism evidence="1 2">
    <name type="scientific">Cryobacterium tepidiphilum</name>
    <dbReference type="NCBI Taxonomy" id="2486026"/>
    <lineage>
        <taxon>Bacteria</taxon>
        <taxon>Bacillati</taxon>
        <taxon>Actinomycetota</taxon>
        <taxon>Actinomycetes</taxon>
        <taxon>Micrococcales</taxon>
        <taxon>Microbacteriaceae</taxon>
        <taxon>Cryobacterium</taxon>
    </lineage>
</organism>
<reference evidence="1 2" key="1">
    <citation type="submission" date="2018-11" db="EMBL/GenBank/DDBJ databases">
        <title>Cryobacterium sp. nov., isolated from rhizosphere soil of lettuce.</title>
        <authorList>
            <person name="Wang Y."/>
        </authorList>
    </citation>
    <scope>NUCLEOTIDE SEQUENCE [LARGE SCALE GENOMIC DNA]</scope>
    <source>
        <strain evidence="1 2">NEAU-85</strain>
    </source>
</reference>
<dbReference type="EMBL" id="RDSR01000003">
    <property type="protein sequence ID" value="RNE66789.1"/>
    <property type="molecule type" value="Genomic_DNA"/>
</dbReference>